<keyword evidence="2" id="KW-1185">Reference proteome</keyword>
<dbReference type="AlphaFoldDB" id="A0A8T0WIV0"/>
<reference evidence="1" key="1">
    <citation type="submission" date="2020-05" db="EMBL/GenBank/DDBJ databases">
        <title>WGS assembly of Panicum virgatum.</title>
        <authorList>
            <person name="Lovell J.T."/>
            <person name="Jenkins J."/>
            <person name="Shu S."/>
            <person name="Juenger T.E."/>
            <person name="Schmutz J."/>
        </authorList>
    </citation>
    <scope>NUCLEOTIDE SEQUENCE</scope>
    <source>
        <strain evidence="1">AP13</strain>
    </source>
</reference>
<accession>A0A8T0WIV0</accession>
<evidence type="ECO:0000313" key="2">
    <source>
        <dbReference type="Proteomes" id="UP000823388"/>
    </source>
</evidence>
<dbReference type="EMBL" id="CM029039">
    <property type="protein sequence ID" value="KAG2646027.1"/>
    <property type="molecule type" value="Genomic_DNA"/>
</dbReference>
<dbReference type="Proteomes" id="UP000823388">
    <property type="component" value="Chromosome 2K"/>
</dbReference>
<name>A0A8T0WIV0_PANVG</name>
<evidence type="ECO:0000313" key="1">
    <source>
        <dbReference type="EMBL" id="KAG2646027.1"/>
    </source>
</evidence>
<proteinExistence type="predicted"/>
<gene>
    <name evidence="1" type="ORF">PVAP13_2KG475200</name>
</gene>
<protein>
    <submittedName>
        <fullName evidence="1">Uncharacterized protein</fullName>
    </submittedName>
</protein>
<comment type="caution">
    <text evidence="1">The sequence shown here is derived from an EMBL/GenBank/DDBJ whole genome shotgun (WGS) entry which is preliminary data.</text>
</comment>
<organism evidence="1 2">
    <name type="scientific">Panicum virgatum</name>
    <name type="common">Blackwell switchgrass</name>
    <dbReference type="NCBI Taxonomy" id="38727"/>
    <lineage>
        <taxon>Eukaryota</taxon>
        <taxon>Viridiplantae</taxon>
        <taxon>Streptophyta</taxon>
        <taxon>Embryophyta</taxon>
        <taxon>Tracheophyta</taxon>
        <taxon>Spermatophyta</taxon>
        <taxon>Magnoliopsida</taxon>
        <taxon>Liliopsida</taxon>
        <taxon>Poales</taxon>
        <taxon>Poaceae</taxon>
        <taxon>PACMAD clade</taxon>
        <taxon>Panicoideae</taxon>
        <taxon>Panicodae</taxon>
        <taxon>Paniceae</taxon>
        <taxon>Panicinae</taxon>
        <taxon>Panicum</taxon>
        <taxon>Panicum sect. Hiantes</taxon>
    </lineage>
</organism>
<sequence length="150" mass="16067">MSMCTAQGKQLGELPTVGWAIGSALLVRATLVTAAMATSPLPVYFSGDAHSTVLSVHAPWPSEVPLPRGQALMNPRCRLLLSRGPLLLTMNTLPWPFPLVRGLGHQVPQYPDTDGGSAGAQSSNLLSRRGVERFWLPLGIHAMIYASLLN</sequence>